<evidence type="ECO:0000256" key="5">
    <source>
        <dbReference type="ARBA" id="ARBA00023242"/>
    </source>
</evidence>
<keyword evidence="5 6" id="KW-0539">Nucleus</keyword>
<evidence type="ECO:0000256" key="1">
    <source>
        <dbReference type="ARBA" id="ARBA00004123"/>
    </source>
</evidence>
<evidence type="ECO:0000256" key="7">
    <source>
        <dbReference type="SAM" id="MobiDB-lite"/>
    </source>
</evidence>
<dbReference type="GO" id="GO:0000987">
    <property type="term" value="F:cis-regulatory region sequence-specific DNA binding"/>
    <property type="evidence" value="ECO:0007669"/>
    <property type="project" value="TreeGrafter"/>
</dbReference>
<dbReference type="GO" id="GO:0005634">
    <property type="term" value="C:nucleus"/>
    <property type="evidence" value="ECO:0007669"/>
    <property type="project" value="UniProtKB-SubCell"/>
</dbReference>
<evidence type="ECO:0000256" key="2">
    <source>
        <dbReference type="ARBA" id="ARBA00023015"/>
    </source>
</evidence>
<dbReference type="AlphaFoldDB" id="A0A8C4RBW0"/>
<dbReference type="SUPFAM" id="SSF46785">
    <property type="entry name" value="Winged helix' DNA-binding domain"/>
    <property type="match status" value="1"/>
</dbReference>
<feature type="compositionally biased region" description="Polar residues" evidence="7">
    <location>
        <begin position="752"/>
        <end position="761"/>
    </location>
</feature>
<evidence type="ECO:0000259" key="8">
    <source>
        <dbReference type="PROSITE" id="PS50039"/>
    </source>
</evidence>
<reference evidence="9" key="1">
    <citation type="submission" date="2025-08" db="UniProtKB">
        <authorList>
            <consortium name="Ensembl"/>
        </authorList>
    </citation>
    <scope>IDENTIFICATION</scope>
</reference>
<dbReference type="Pfam" id="PF00250">
    <property type="entry name" value="Forkhead"/>
    <property type="match status" value="1"/>
</dbReference>
<dbReference type="InterPro" id="IPR047119">
    <property type="entry name" value="FOXN2/3-like"/>
</dbReference>
<dbReference type="PRINTS" id="PR00053">
    <property type="entry name" value="FORKHEAD"/>
</dbReference>
<feature type="region of interest" description="Disordered" evidence="7">
    <location>
        <begin position="452"/>
        <end position="500"/>
    </location>
</feature>
<evidence type="ECO:0000256" key="6">
    <source>
        <dbReference type="PROSITE-ProRule" id="PRU00089"/>
    </source>
</evidence>
<keyword evidence="2" id="KW-0805">Transcription regulation</keyword>
<dbReference type="InterPro" id="IPR001766">
    <property type="entry name" value="Fork_head_dom"/>
</dbReference>
<dbReference type="PROSITE" id="PS50039">
    <property type="entry name" value="FORK_HEAD_3"/>
    <property type="match status" value="1"/>
</dbReference>
<feature type="region of interest" description="Disordered" evidence="7">
    <location>
        <begin position="746"/>
        <end position="835"/>
    </location>
</feature>
<feature type="domain" description="Fork-head" evidence="8">
    <location>
        <begin position="635"/>
        <end position="722"/>
    </location>
</feature>
<dbReference type="PROSITE" id="PS00657">
    <property type="entry name" value="FORK_HEAD_1"/>
    <property type="match status" value="1"/>
</dbReference>
<dbReference type="PROSITE" id="PS00658">
    <property type="entry name" value="FORK_HEAD_2"/>
    <property type="match status" value="1"/>
</dbReference>
<dbReference type="InterPro" id="IPR018122">
    <property type="entry name" value="TF_fork_head_CS_1"/>
</dbReference>
<feature type="compositionally biased region" description="Basic residues" evidence="7">
    <location>
        <begin position="478"/>
        <end position="491"/>
    </location>
</feature>
<evidence type="ECO:0000313" key="9">
    <source>
        <dbReference type="Ensembl" id="ENSEBUP00000026457.1"/>
    </source>
</evidence>
<feature type="region of interest" description="Disordered" evidence="7">
    <location>
        <begin position="604"/>
        <end position="623"/>
    </location>
</feature>
<evidence type="ECO:0000313" key="10">
    <source>
        <dbReference type="Proteomes" id="UP000694388"/>
    </source>
</evidence>
<protein>
    <recommendedName>
        <fullName evidence="8">Fork-head domain-containing protein</fullName>
    </recommendedName>
</protein>
<feature type="compositionally biased region" description="Polar residues" evidence="7">
    <location>
        <begin position="775"/>
        <end position="784"/>
    </location>
</feature>
<name>A0A8C4RBW0_EPTBU</name>
<sequence length="922" mass="100257">MYRQKLWKLTLQDASAYYNSTTCREEEPRGRYMRWKNAKKQLQSSAFVFYSLDHSVPVTNTNSSSAVGCTAMPLHQKSEGSATLLTGEALPSQLEGFLPGERTWSDQLGCGQQGAFAAGLTLPPDPSFLAYPIEAAVNRGQTEGLGFLYPRPMLFNSVAIPPIGYGPLAQLANSPLLGKSRTAYSASPFSAALTFIPSNIGYAGHQPFLFPPSAGSLEMQLSKGHGPAMRDDHIEDHGFTDICSRHVPETPVGETDSISNYSRAYCFAEAIKTGIEDGRGAIREIGDLGCSLPESVMSLALHEARKRPYDEEQTTRLPFDLALPRGHDSDTLPQIMSPKSCLYKCQSEGRLVTSALTQMTGSNDGKLQERKLHLNKIPSPMQNSHSLCHSFPGCNLSTALRQEQEVSMTLAGHCAMTNVASEHPKIIEALKSPIVQNSSHHRPTGSILHMEDKSAPNHGVGQTPGPVEVCSCESIPPRGRRARGGRGRRSGGRLSRSCPSSFLSRALRKARATEDATNSIWLPSSPSSLSHSFPGRSLSKAFRAELGGSTGNLHVSTCGSRDVGAVALASDSDEELTNLDWLHESKNLLRSLSLGAGPGGLLQSLSPTHDAAEGGSDGTGKSESTDFCEGGAVAKPPYSFSCLIFLAIECSSEKRLLVRDIYKWILDNFPYFAHTTTGWKNSVRHNLSLNKCFRRVERDKKQGTGKGSLWCVDSEYRPGLLQTLGKASCPFYAQIFRAPLSSTAYRTERPPCNTTRMNESPVNEKHPGLHDDGNRGSNSSNEQNKLWMDSRQETHHTSIQMTTNCSSDGKQPSLSRLEKISPPSSSPSKDTVFPHDVPLDLRTSRGNMAGPGESAAAHAMVDESTKVAARPAKRCPPIDTLPLKKRRPANISCIATPVTNLDEVKTEIAEVHPVNFEQRSWT</sequence>
<dbReference type="InterPro" id="IPR036388">
    <property type="entry name" value="WH-like_DNA-bd_sf"/>
</dbReference>
<evidence type="ECO:0000256" key="3">
    <source>
        <dbReference type="ARBA" id="ARBA00023125"/>
    </source>
</evidence>
<dbReference type="PANTHER" id="PTHR13962">
    <property type="entry name" value="FORKHEAD BOX PROTEIN N3-LIKE PROTEIN-RELATED"/>
    <property type="match status" value="1"/>
</dbReference>
<dbReference type="Ensembl" id="ENSEBUT00000027033.1">
    <property type="protein sequence ID" value="ENSEBUP00000026457.1"/>
    <property type="gene ID" value="ENSEBUG00000016293.1"/>
</dbReference>
<dbReference type="InterPro" id="IPR036390">
    <property type="entry name" value="WH_DNA-bd_sf"/>
</dbReference>
<keyword evidence="3 6" id="KW-0238">DNA-binding</keyword>
<organism evidence="9 10">
    <name type="scientific">Eptatretus burgeri</name>
    <name type="common">Inshore hagfish</name>
    <dbReference type="NCBI Taxonomy" id="7764"/>
    <lineage>
        <taxon>Eukaryota</taxon>
        <taxon>Metazoa</taxon>
        <taxon>Chordata</taxon>
        <taxon>Craniata</taxon>
        <taxon>Vertebrata</taxon>
        <taxon>Cyclostomata</taxon>
        <taxon>Myxini</taxon>
        <taxon>Myxiniformes</taxon>
        <taxon>Myxinidae</taxon>
        <taxon>Eptatretinae</taxon>
        <taxon>Eptatretus</taxon>
    </lineage>
</organism>
<dbReference type="Proteomes" id="UP000694388">
    <property type="component" value="Unplaced"/>
</dbReference>
<proteinExistence type="predicted"/>
<accession>A0A8C4RBW0</accession>
<feature type="DNA-binding region" description="Fork-head" evidence="6">
    <location>
        <begin position="635"/>
        <end position="722"/>
    </location>
</feature>
<feature type="compositionally biased region" description="Polar residues" evidence="7">
    <location>
        <begin position="797"/>
        <end position="814"/>
    </location>
</feature>
<dbReference type="InterPro" id="IPR030456">
    <property type="entry name" value="TF_fork_head_CS_2"/>
</dbReference>
<keyword evidence="10" id="KW-1185">Reference proteome</keyword>
<keyword evidence="4" id="KW-0804">Transcription</keyword>
<reference evidence="9" key="2">
    <citation type="submission" date="2025-09" db="UniProtKB">
        <authorList>
            <consortium name="Ensembl"/>
        </authorList>
    </citation>
    <scope>IDENTIFICATION</scope>
</reference>
<evidence type="ECO:0000256" key="4">
    <source>
        <dbReference type="ARBA" id="ARBA00023163"/>
    </source>
</evidence>
<comment type="subcellular location">
    <subcellularLocation>
        <location evidence="1 6">Nucleus</location>
    </subcellularLocation>
</comment>
<dbReference type="PANTHER" id="PTHR13962:SF22">
    <property type="entry name" value="FORKHEAD BOX PROTEIN N3-LIKE PROTEIN"/>
    <property type="match status" value="1"/>
</dbReference>
<dbReference type="GeneTree" id="ENSGT00940000166774"/>
<dbReference type="Gene3D" id="1.10.10.10">
    <property type="entry name" value="Winged helix-like DNA-binding domain superfamily/Winged helix DNA-binding domain"/>
    <property type="match status" value="1"/>
</dbReference>
<dbReference type="GO" id="GO:0003700">
    <property type="term" value="F:DNA-binding transcription factor activity"/>
    <property type="evidence" value="ECO:0007669"/>
    <property type="project" value="InterPro"/>
</dbReference>
<dbReference type="SMART" id="SM00339">
    <property type="entry name" value="FH"/>
    <property type="match status" value="1"/>
</dbReference>
<feature type="compositionally biased region" description="Basic and acidic residues" evidence="7">
    <location>
        <begin position="762"/>
        <end position="774"/>
    </location>
</feature>